<organism evidence="2 3">
    <name type="scientific">Mycena metata</name>
    <dbReference type="NCBI Taxonomy" id="1033252"/>
    <lineage>
        <taxon>Eukaryota</taxon>
        <taxon>Fungi</taxon>
        <taxon>Dikarya</taxon>
        <taxon>Basidiomycota</taxon>
        <taxon>Agaricomycotina</taxon>
        <taxon>Agaricomycetes</taxon>
        <taxon>Agaricomycetidae</taxon>
        <taxon>Agaricales</taxon>
        <taxon>Marasmiineae</taxon>
        <taxon>Mycenaceae</taxon>
        <taxon>Mycena</taxon>
    </lineage>
</organism>
<keyword evidence="3" id="KW-1185">Reference proteome</keyword>
<evidence type="ECO:0000256" key="1">
    <source>
        <dbReference type="SAM" id="Coils"/>
    </source>
</evidence>
<protein>
    <submittedName>
        <fullName evidence="2">Uncharacterized protein</fullName>
    </submittedName>
</protein>
<sequence>MKTEAPLDDPMDGAISALALALDQAKRALVEVRKEPSPASIALAAKCVALEAKVTSLETQITALEDATKTHLQTLAEERAQRTAADTRCANLQSEVEEERVALEKGQRHLKVAQKEFETKMKKLQDDQALLKATQAKLIADKRAAVTNLKRSAGEMEAELEEEERPIQPPVKVARTTPKSTVATNAESKNPPIASLLARIRANSHYSFQSSPSRINRERTLVTARRTC</sequence>
<feature type="coiled-coil region" evidence="1">
    <location>
        <begin position="15"/>
        <end position="95"/>
    </location>
</feature>
<gene>
    <name evidence="2" type="ORF">B0H16DRAFT_1685959</name>
</gene>
<evidence type="ECO:0000313" key="3">
    <source>
        <dbReference type="Proteomes" id="UP001215598"/>
    </source>
</evidence>
<evidence type="ECO:0000313" key="2">
    <source>
        <dbReference type="EMBL" id="KAJ7769810.1"/>
    </source>
</evidence>
<dbReference type="AlphaFoldDB" id="A0AAD7NPN3"/>
<proteinExistence type="predicted"/>
<accession>A0AAD7NPN3</accession>
<name>A0AAD7NPN3_9AGAR</name>
<comment type="caution">
    <text evidence="2">The sequence shown here is derived from an EMBL/GenBank/DDBJ whole genome shotgun (WGS) entry which is preliminary data.</text>
</comment>
<keyword evidence="1" id="KW-0175">Coiled coil</keyword>
<dbReference type="Proteomes" id="UP001215598">
    <property type="component" value="Unassembled WGS sequence"/>
</dbReference>
<dbReference type="EMBL" id="JARKIB010000017">
    <property type="protein sequence ID" value="KAJ7769810.1"/>
    <property type="molecule type" value="Genomic_DNA"/>
</dbReference>
<reference evidence="2" key="1">
    <citation type="submission" date="2023-03" db="EMBL/GenBank/DDBJ databases">
        <title>Massive genome expansion in bonnet fungi (Mycena s.s.) driven by repeated elements and novel gene families across ecological guilds.</title>
        <authorList>
            <consortium name="Lawrence Berkeley National Laboratory"/>
            <person name="Harder C.B."/>
            <person name="Miyauchi S."/>
            <person name="Viragh M."/>
            <person name="Kuo A."/>
            <person name="Thoen E."/>
            <person name="Andreopoulos B."/>
            <person name="Lu D."/>
            <person name="Skrede I."/>
            <person name="Drula E."/>
            <person name="Henrissat B."/>
            <person name="Morin E."/>
            <person name="Kohler A."/>
            <person name="Barry K."/>
            <person name="LaButti K."/>
            <person name="Morin E."/>
            <person name="Salamov A."/>
            <person name="Lipzen A."/>
            <person name="Mereny Z."/>
            <person name="Hegedus B."/>
            <person name="Baldrian P."/>
            <person name="Stursova M."/>
            <person name="Weitz H."/>
            <person name="Taylor A."/>
            <person name="Grigoriev I.V."/>
            <person name="Nagy L.G."/>
            <person name="Martin F."/>
            <person name="Kauserud H."/>
        </authorList>
    </citation>
    <scope>NUCLEOTIDE SEQUENCE</scope>
    <source>
        <strain evidence="2">CBHHK182m</strain>
    </source>
</reference>